<evidence type="ECO:0000313" key="9">
    <source>
        <dbReference type="Proteomes" id="UP001162480"/>
    </source>
</evidence>
<evidence type="ECO:0000256" key="1">
    <source>
        <dbReference type="ARBA" id="ARBA00004555"/>
    </source>
</evidence>
<organism evidence="8 9">
    <name type="scientific">Octopus vulgaris</name>
    <name type="common">Common octopus</name>
    <dbReference type="NCBI Taxonomy" id="6645"/>
    <lineage>
        <taxon>Eukaryota</taxon>
        <taxon>Metazoa</taxon>
        <taxon>Spiralia</taxon>
        <taxon>Lophotrochozoa</taxon>
        <taxon>Mollusca</taxon>
        <taxon>Cephalopoda</taxon>
        <taxon>Coleoidea</taxon>
        <taxon>Octopodiformes</taxon>
        <taxon>Octopoda</taxon>
        <taxon>Incirrata</taxon>
        <taxon>Octopodidae</taxon>
        <taxon>Octopus</taxon>
    </lineage>
</organism>
<proteinExistence type="inferred from homology"/>
<evidence type="ECO:0000256" key="4">
    <source>
        <dbReference type="SAM" id="MobiDB-lite"/>
    </source>
</evidence>
<evidence type="ECO:0000256" key="3">
    <source>
        <dbReference type="ARBA" id="ARBA00023034"/>
    </source>
</evidence>
<evidence type="ECO:0000259" key="5">
    <source>
        <dbReference type="Pfam" id="PF08626"/>
    </source>
</evidence>
<dbReference type="InterPro" id="IPR013935">
    <property type="entry name" value="Trs120_TRAPPC9"/>
</dbReference>
<protein>
    <submittedName>
        <fullName evidence="8">Particle complex subunit 9-like</fullName>
    </submittedName>
</protein>
<feature type="compositionally biased region" description="Basic and acidic residues" evidence="4">
    <location>
        <begin position="129"/>
        <end position="138"/>
    </location>
</feature>
<gene>
    <name evidence="8" type="ORF">OCTVUL_1B015737</name>
</gene>
<feature type="compositionally biased region" description="Low complexity" evidence="4">
    <location>
        <begin position="141"/>
        <end position="156"/>
    </location>
</feature>
<feature type="compositionally biased region" description="Polar residues" evidence="4">
    <location>
        <begin position="188"/>
        <end position="201"/>
    </location>
</feature>
<feature type="domain" description="Trs120/TRAPPC9 TPR region" evidence="6">
    <location>
        <begin position="454"/>
        <end position="580"/>
    </location>
</feature>
<evidence type="ECO:0000313" key="8">
    <source>
        <dbReference type="EMBL" id="CAI9740040.1"/>
    </source>
</evidence>
<dbReference type="Pfam" id="PF26254">
    <property type="entry name" value="Ig_TRAPPC9-Trs120_1st"/>
    <property type="match status" value="1"/>
</dbReference>
<dbReference type="PANTHER" id="PTHR21512">
    <property type="entry name" value="TRAFFICKING PROTEIN PARTICLE COMPLEX SUBUNIT 9"/>
    <property type="match status" value="1"/>
</dbReference>
<feature type="domain" description="Trs120/TRAPPC9 N-terminal" evidence="5">
    <location>
        <begin position="71"/>
        <end position="338"/>
    </location>
</feature>
<dbReference type="Pfam" id="PF08626">
    <property type="entry name" value="TRAPPC9-Trs120"/>
    <property type="match status" value="1"/>
</dbReference>
<accession>A0AA36BTE6</accession>
<dbReference type="Proteomes" id="UP001162480">
    <property type="component" value="Chromosome 24"/>
</dbReference>
<evidence type="ECO:0000259" key="7">
    <source>
        <dbReference type="Pfam" id="PF26254"/>
    </source>
</evidence>
<dbReference type="PANTHER" id="PTHR21512:SF5">
    <property type="entry name" value="TRAFFICKING PROTEIN PARTICLE COMPLEX SUBUNIT 9"/>
    <property type="match status" value="1"/>
</dbReference>
<name>A0AA36BTE6_OCTVU</name>
<sequence length="1248" mass="140284">MSCIDYSQTAENHQCLLILVKHVGTQLHNKTFLYLWERVRRVSTVHIPNHQRTIWLRYKRVYPVDNNEWGDFQAHRKVLGIICVGKCRNMKEFEEIFENYKKIKEDYASTIFNSRLIVFGMNRDGTPMEEIHSEEDQNQRSQTSCDLSDTDTSSKSNASSPDCDKSLLDNSPSSTIDSDSSLPERDSGNNNPELPTFSRTVSKENTGAEVVFYPDTEGTIDLEERLRELIISLFFVLEGKRLDRSFERTEKLQMLCAPFEKRDLQGIDTDSKAYKKKCTGRLRKHLADLCLQAGLPGEAILHYQTSLDILKTVNDWLWIGACYEGLSSSSVILTYPQQTGSPTLRRNLSFCVKRSKSKMDEIKSRTGVPLHIKRSISNGYDGIGTQPKSCLDPDDIIEKYKEAIMQYSKSKAAAVIEMEASIKACRVLILQRKYLQASDFLQNVMYINVQSTNEDKIQRYSTLASLYSQICFHRKAAFYRRITALQSVNPQVAQPNWYQCYTLLLQALDGYGVTMDPRQFTKNEPCGWPVLQMKVLQELIFSAKRMGNPQLSVRHMTFLLHSMLDHMSPQERRDVATTLKSNTARCEGIPQPLATDSGIIFPPVSLTKLPIVKSFKLINVAGHCCPVKLPSSTNVTSTKSDCHGLFIYTPLTFGEVIYDEKVPSKVDFRWVAGDVCEVHLEVYNPMPDDLHVTQMSLLTDGVDMDVFPINAEIPAESKHHLIKLSGIPKTSSDLNIYGYVSHVYGVRSHCKLKDIPYLHNVQHVIEVVPALPHIQVSTNLPKAPNSPPKSLDGKDIVASAVAVLYAGQSVNWIVTINNIGSQMVEMLELSLSCKTEHRRALQKVVLWNQEAINCQLPLKPDESTNIPVSLNGYNYFNSDLDYSDASSFTPTHSNTATSKSSTAPKKSIEATVTISYSGGPGYRESFCRQCAISLHFEVLPTVTVQRWDVVPGGSYDRCFLLFDLLNQSGHQIEVQYTDGGHIIIEPSQCRRIGIPFTRCHLPEQDDQCVVKKATTCDVVCPVVIEPVDVWKMYIFNCIDIRWSIPAVNATGKVSLDNIVWGTSQMNLMKLSPIKWTVVVNSQFFDVTNVPQVTVGELTSLHITMMNADNVDAYQAELNISCYQDLGCGSSWYSTEQQSSIIGIRSLKIDKLAQGNSISHECHLLFYHSGVYKFDIQCAYQRQPSKTSRTTASKCTTLSPVTKMKDNSYGGDGSTSQAAAGEPVNLGRTSWKCTPIVLIKVLESRTHHL</sequence>
<dbReference type="AlphaFoldDB" id="A0AA36BTE6"/>
<keyword evidence="3" id="KW-0333">Golgi apparatus</keyword>
<feature type="domain" description="Trs120/TRAPPC9 first Ig-like" evidence="7">
    <location>
        <begin position="666"/>
        <end position="748"/>
    </location>
</feature>
<dbReference type="InterPro" id="IPR058565">
    <property type="entry name" value="Ig_TRAPPC9_Trs120_1st"/>
</dbReference>
<dbReference type="Pfam" id="PF26251">
    <property type="entry name" value="TPR_TRAPPC9-Trs120"/>
    <property type="match status" value="1"/>
</dbReference>
<evidence type="ECO:0000259" key="6">
    <source>
        <dbReference type="Pfam" id="PF26251"/>
    </source>
</evidence>
<dbReference type="EMBL" id="OX597837">
    <property type="protein sequence ID" value="CAI9740040.1"/>
    <property type="molecule type" value="Genomic_DNA"/>
</dbReference>
<keyword evidence="9" id="KW-1185">Reference proteome</keyword>
<reference evidence="8" key="1">
    <citation type="submission" date="2023-08" db="EMBL/GenBank/DDBJ databases">
        <authorList>
            <person name="Alioto T."/>
            <person name="Alioto T."/>
            <person name="Gomez Garrido J."/>
        </authorList>
    </citation>
    <scope>NUCLEOTIDE SEQUENCE</scope>
</reference>
<feature type="compositionally biased region" description="Low complexity" evidence="4">
    <location>
        <begin position="169"/>
        <end position="181"/>
    </location>
</feature>
<dbReference type="GO" id="GO:0005802">
    <property type="term" value="C:trans-Golgi network"/>
    <property type="evidence" value="ECO:0007669"/>
    <property type="project" value="TreeGrafter"/>
</dbReference>
<comment type="subcellular location">
    <subcellularLocation>
        <location evidence="1">Golgi apparatus</location>
    </subcellularLocation>
</comment>
<feature type="region of interest" description="Disordered" evidence="4">
    <location>
        <begin position="126"/>
        <end position="201"/>
    </location>
</feature>
<comment type="similarity">
    <text evidence="2">Belongs to the NIBP family.</text>
</comment>
<dbReference type="InterPro" id="IPR058564">
    <property type="entry name" value="TPR_TRAPPC9_Trs120"/>
</dbReference>
<dbReference type="InterPro" id="IPR058563">
    <property type="entry name" value="Trs120_TRAPPC9_N"/>
</dbReference>
<evidence type="ECO:0000256" key="2">
    <source>
        <dbReference type="ARBA" id="ARBA00008459"/>
    </source>
</evidence>